<keyword evidence="10" id="KW-0449">Lipoprotein</keyword>
<dbReference type="GO" id="GO:0005874">
    <property type="term" value="C:microtubule"/>
    <property type="evidence" value="ECO:0007669"/>
    <property type="project" value="UniProtKB-KW"/>
</dbReference>
<dbReference type="OrthoDB" id="1060473at2759"/>
<keyword evidence="7" id="KW-0813">Transport</keyword>
<keyword evidence="6" id="KW-0833">Ubl conjugation pathway</keyword>
<evidence type="ECO:0000256" key="10">
    <source>
        <dbReference type="ARBA" id="ARBA00023288"/>
    </source>
</evidence>
<comment type="subcellular location">
    <subcellularLocation>
        <location evidence="2">Cytoplasm</location>
        <location evidence="2">Cytoskeleton</location>
    </subcellularLocation>
    <subcellularLocation>
        <location evidence="3">Membrane</location>
    </subcellularLocation>
</comment>
<reference evidence="12" key="1">
    <citation type="journal article" date="2019" name="Database">
        <title>The radish genome database (RadishGD): an integrated information resource for radish genomics.</title>
        <authorList>
            <person name="Yu H.J."/>
            <person name="Baek S."/>
            <person name="Lee Y.J."/>
            <person name="Cho A."/>
            <person name="Mun J.H."/>
        </authorList>
    </citation>
    <scope>NUCLEOTIDE SEQUENCE [LARGE SCALE GENOMIC DNA]</scope>
    <source>
        <strain evidence="12">cv. WK10039</strain>
    </source>
</reference>
<keyword evidence="8" id="KW-0472">Membrane</keyword>
<dbReference type="SUPFAM" id="SSF54236">
    <property type="entry name" value="Ubiquitin-like"/>
    <property type="match status" value="1"/>
</dbReference>
<evidence type="ECO:0000256" key="5">
    <source>
        <dbReference type="ARBA" id="ARBA00022701"/>
    </source>
</evidence>
<evidence type="ECO:0000256" key="2">
    <source>
        <dbReference type="ARBA" id="ARBA00004245"/>
    </source>
</evidence>
<proteinExistence type="inferred from homology"/>
<reference evidence="13" key="2">
    <citation type="submission" date="2025-08" db="UniProtKB">
        <authorList>
            <consortium name="RefSeq"/>
        </authorList>
    </citation>
    <scope>IDENTIFICATION</scope>
    <source>
        <tissue evidence="13">Leaf</tissue>
    </source>
</reference>
<gene>
    <name evidence="13" type="primary">LOC108852831</name>
</gene>
<dbReference type="GO" id="GO:0005776">
    <property type="term" value="C:autophagosome"/>
    <property type="evidence" value="ECO:0007669"/>
    <property type="project" value="UniProtKB-ARBA"/>
</dbReference>
<dbReference type="GO" id="GO:0015031">
    <property type="term" value="P:protein transport"/>
    <property type="evidence" value="ECO:0007669"/>
    <property type="project" value="UniProtKB-KW"/>
</dbReference>
<dbReference type="Proteomes" id="UP000504610">
    <property type="component" value="Chromosome 4"/>
</dbReference>
<accession>A0A9W3DLV1</accession>
<dbReference type="Pfam" id="PF02991">
    <property type="entry name" value="ATG8"/>
    <property type="match status" value="1"/>
</dbReference>
<keyword evidence="11" id="KW-0072">Autophagy</keyword>
<evidence type="ECO:0000256" key="3">
    <source>
        <dbReference type="ARBA" id="ARBA00004370"/>
    </source>
</evidence>
<keyword evidence="5" id="KW-0493">Microtubule</keyword>
<evidence type="ECO:0000256" key="4">
    <source>
        <dbReference type="ARBA" id="ARBA00007293"/>
    </source>
</evidence>
<comment type="similarity">
    <text evidence="4 11">Belongs to the ATG8 family.</text>
</comment>
<evidence type="ECO:0000256" key="9">
    <source>
        <dbReference type="ARBA" id="ARBA00023212"/>
    </source>
</evidence>
<organism evidence="12 13">
    <name type="scientific">Raphanus sativus</name>
    <name type="common">Radish</name>
    <name type="synonym">Raphanus raphanistrum var. sativus</name>
    <dbReference type="NCBI Taxonomy" id="3726"/>
    <lineage>
        <taxon>Eukaryota</taxon>
        <taxon>Viridiplantae</taxon>
        <taxon>Streptophyta</taxon>
        <taxon>Embryophyta</taxon>
        <taxon>Tracheophyta</taxon>
        <taxon>Spermatophyta</taxon>
        <taxon>Magnoliopsida</taxon>
        <taxon>eudicotyledons</taxon>
        <taxon>Gunneridae</taxon>
        <taxon>Pentapetalae</taxon>
        <taxon>rosids</taxon>
        <taxon>malvids</taxon>
        <taxon>Brassicales</taxon>
        <taxon>Brassicaceae</taxon>
        <taxon>Brassiceae</taxon>
        <taxon>Raphanus</taxon>
    </lineage>
</organism>
<dbReference type="InterPro" id="IPR029071">
    <property type="entry name" value="Ubiquitin-like_domsf"/>
</dbReference>
<evidence type="ECO:0000313" key="12">
    <source>
        <dbReference type="Proteomes" id="UP000504610"/>
    </source>
</evidence>
<keyword evidence="7" id="KW-0653">Protein transport</keyword>
<evidence type="ECO:0000256" key="1">
    <source>
        <dbReference type="ARBA" id="ARBA00003307"/>
    </source>
</evidence>
<name>A0A9W3DLV1_RAPSA</name>
<evidence type="ECO:0000313" key="13">
    <source>
        <dbReference type="RefSeq" id="XP_056864775.1"/>
    </source>
</evidence>
<dbReference type="RefSeq" id="XP_056864775.1">
    <property type="nucleotide sequence ID" value="XM_057008795.1"/>
</dbReference>
<dbReference type="Gene3D" id="3.10.20.90">
    <property type="entry name" value="Phosphatidylinositol 3-kinase Catalytic Subunit, Chain A, domain 1"/>
    <property type="match status" value="1"/>
</dbReference>
<dbReference type="GO" id="GO:0006914">
    <property type="term" value="P:autophagy"/>
    <property type="evidence" value="ECO:0007669"/>
    <property type="project" value="UniProtKB-KW"/>
</dbReference>
<keyword evidence="12" id="KW-1185">Reference proteome</keyword>
<keyword evidence="9" id="KW-0206">Cytoskeleton</keyword>
<evidence type="ECO:0000256" key="8">
    <source>
        <dbReference type="ARBA" id="ARBA00023136"/>
    </source>
</evidence>
<comment type="function">
    <text evidence="1">Ubiquitin-like modifier involved in autophagosomes formation. May mediate the delivery of the autophagosomes to the vacuole via the microtubule cytoskeleton.</text>
</comment>
<evidence type="ECO:0000256" key="6">
    <source>
        <dbReference type="ARBA" id="ARBA00022786"/>
    </source>
</evidence>
<dbReference type="PANTHER" id="PTHR10969">
    <property type="entry name" value="MICROTUBULE-ASSOCIATED PROTEINS 1A/1B LIGHT CHAIN 3-RELATED"/>
    <property type="match status" value="1"/>
</dbReference>
<evidence type="ECO:0000256" key="7">
    <source>
        <dbReference type="ARBA" id="ARBA00022927"/>
    </source>
</evidence>
<dbReference type="KEGG" id="rsz:108852831"/>
<keyword evidence="9" id="KW-0963">Cytoplasm</keyword>
<dbReference type="InterPro" id="IPR004241">
    <property type="entry name" value="Atg8-like"/>
</dbReference>
<dbReference type="GO" id="GO:0016020">
    <property type="term" value="C:membrane"/>
    <property type="evidence" value="ECO:0007669"/>
    <property type="project" value="UniProtKB-SubCell"/>
</dbReference>
<dbReference type="AlphaFoldDB" id="A0A9W3DLV1"/>
<evidence type="ECO:0000256" key="11">
    <source>
        <dbReference type="RuleBase" id="RU004384"/>
    </source>
</evidence>
<dbReference type="GeneID" id="108852831"/>
<sequence length="112" mass="13720">MSHINPIYLLRMNESSRFKLDNNFEKRLVEARRIVEKYPDRIPVIVEKAEKNVIPNIDKKKYLSDLIKSWSIFESDSQKNQTKYRESYLHIRRQCPSSYRRDYVKRLRRGER</sequence>
<protein>
    <recommendedName>
        <fullName evidence="11">Autophagy-related protein</fullName>
    </recommendedName>
</protein>